<evidence type="ECO:0000313" key="2">
    <source>
        <dbReference type="EMBL" id="KAK5622123.1"/>
    </source>
</evidence>
<feature type="non-terminal residue" evidence="2">
    <location>
        <position position="65"/>
    </location>
</feature>
<evidence type="ECO:0000256" key="1">
    <source>
        <dbReference type="SAM" id="MobiDB-lite"/>
    </source>
</evidence>
<keyword evidence="3" id="KW-1185">Reference proteome</keyword>
<evidence type="ECO:0000313" key="3">
    <source>
        <dbReference type="Proteomes" id="UP001311232"/>
    </source>
</evidence>
<feature type="non-terminal residue" evidence="2">
    <location>
        <position position="1"/>
    </location>
</feature>
<dbReference type="EMBL" id="JAHHUM010000193">
    <property type="protein sequence ID" value="KAK5622123.1"/>
    <property type="molecule type" value="Genomic_DNA"/>
</dbReference>
<dbReference type="AlphaFoldDB" id="A0AAV9SM22"/>
<proteinExistence type="predicted"/>
<feature type="compositionally biased region" description="Basic and acidic residues" evidence="1">
    <location>
        <begin position="38"/>
        <end position="51"/>
    </location>
</feature>
<accession>A0AAV9SM22</accession>
<protein>
    <submittedName>
        <fullName evidence="2">Uncharacterized protein</fullName>
    </submittedName>
</protein>
<name>A0AAV9SM22_9TELE</name>
<reference evidence="2 3" key="1">
    <citation type="submission" date="2021-06" db="EMBL/GenBank/DDBJ databases">
        <authorList>
            <person name="Palmer J.M."/>
        </authorList>
    </citation>
    <scope>NUCLEOTIDE SEQUENCE [LARGE SCALE GENOMIC DNA]</scope>
    <source>
        <strain evidence="2 3">MEX-2019</strain>
        <tissue evidence="2">Muscle</tissue>
    </source>
</reference>
<feature type="compositionally biased region" description="Low complexity" evidence="1">
    <location>
        <begin position="20"/>
        <end position="31"/>
    </location>
</feature>
<gene>
    <name evidence="2" type="ORF">CRENBAI_009963</name>
</gene>
<dbReference type="Proteomes" id="UP001311232">
    <property type="component" value="Unassembled WGS sequence"/>
</dbReference>
<comment type="caution">
    <text evidence="2">The sequence shown here is derived from an EMBL/GenBank/DDBJ whole genome shotgun (WGS) entry which is preliminary data.</text>
</comment>
<feature type="region of interest" description="Disordered" evidence="1">
    <location>
        <begin position="20"/>
        <end position="65"/>
    </location>
</feature>
<organism evidence="2 3">
    <name type="scientific">Crenichthys baileyi</name>
    <name type="common">White River springfish</name>
    <dbReference type="NCBI Taxonomy" id="28760"/>
    <lineage>
        <taxon>Eukaryota</taxon>
        <taxon>Metazoa</taxon>
        <taxon>Chordata</taxon>
        <taxon>Craniata</taxon>
        <taxon>Vertebrata</taxon>
        <taxon>Euteleostomi</taxon>
        <taxon>Actinopterygii</taxon>
        <taxon>Neopterygii</taxon>
        <taxon>Teleostei</taxon>
        <taxon>Neoteleostei</taxon>
        <taxon>Acanthomorphata</taxon>
        <taxon>Ovalentaria</taxon>
        <taxon>Atherinomorphae</taxon>
        <taxon>Cyprinodontiformes</taxon>
        <taxon>Goodeidae</taxon>
        <taxon>Crenichthys</taxon>
    </lineage>
</organism>
<sequence>AVTSQHQSCDPTTQRAQLLLGSKDSESSSLSAVKTTKKNSEEDSNASKEAARLGSAPLGLALLDT</sequence>